<feature type="active site" description="O-(5'-phospho-DNA)-serine intermediate" evidence="4 5">
    <location>
        <position position="10"/>
    </location>
</feature>
<accession>A0A1R1ESE7</accession>
<dbReference type="GO" id="GO:0015074">
    <property type="term" value="P:DNA integration"/>
    <property type="evidence" value="ECO:0007669"/>
    <property type="project" value="UniProtKB-KW"/>
</dbReference>
<dbReference type="CDD" id="cd03768">
    <property type="entry name" value="SR_ResInv"/>
    <property type="match status" value="1"/>
</dbReference>
<name>A0A1R1ESE7_9BACL</name>
<dbReference type="SMART" id="SM00857">
    <property type="entry name" value="Resolvase"/>
    <property type="match status" value="1"/>
</dbReference>
<dbReference type="InterPro" id="IPR038109">
    <property type="entry name" value="DNA_bind_recomb_sf"/>
</dbReference>
<keyword evidence="6" id="KW-0175">Coiled coil</keyword>
<dbReference type="InterPro" id="IPR036162">
    <property type="entry name" value="Resolvase-like_N_sf"/>
</dbReference>
<dbReference type="PROSITE" id="PS51736">
    <property type="entry name" value="RECOMBINASES_3"/>
    <property type="match status" value="1"/>
</dbReference>
<keyword evidence="1" id="KW-0229">DNA integration</keyword>
<keyword evidence="2" id="KW-0238">DNA-binding</keyword>
<reference evidence="9 10" key="1">
    <citation type="submission" date="2016-11" db="EMBL/GenBank/DDBJ databases">
        <title>Paenibacillus species isolates.</title>
        <authorList>
            <person name="Beno S.M."/>
        </authorList>
    </citation>
    <scope>NUCLEOTIDE SEQUENCE [LARGE SCALE GENOMIC DNA]</scope>
    <source>
        <strain evidence="9 10">FSL R5-0378</strain>
    </source>
</reference>
<dbReference type="AlphaFoldDB" id="A0A1R1ESE7"/>
<dbReference type="RefSeq" id="WP_076170617.1">
    <property type="nucleotide sequence ID" value="NZ_MRTP01000003.1"/>
</dbReference>
<dbReference type="InterPro" id="IPR025827">
    <property type="entry name" value="Zn_ribbon_recom_dom"/>
</dbReference>
<dbReference type="InterPro" id="IPR050639">
    <property type="entry name" value="SSR_resolvase"/>
</dbReference>
<keyword evidence="10" id="KW-1185">Reference proteome</keyword>
<dbReference type="PANTHER" id="PTHR30461">
    <property type="entry name" value="DNA-INVERTASE FROM LAMBDOID PROPHAGE"/>
    <property type="match status" value="1"/>
</dbReference>
<gene>
    <name evidence="9" type="ORF">BK138_16315</name>
</gene>
<feature type="domain" description="Resolvase/invertase-type recombinase catalytic" evidence="7">
    <location>
        <begin position="2"/>
        <end position="150"/>
    </location>
</feature>
<dbReference type="Proteomes" id="UP000187172">
    <property type="component" value="Unassembled WGS sequence"/>
</dbReference>
<keyword evidence="3" id="KW-0233">DNA recombination</keyword>
<dbReference type="GO" id="GO:0003677">
    <property type="term" value="F:DNA binding"/>
    <property type="evidence" value="ECO:0007669"/>
    <property type="project" value="UniProtKB-KW"/>
</dbReference>
<comment type="caution">
    <text evidence="9">The sequence shown here is derived from an EMBL/GenBank/DDBJ whole genome shotgun (WGS) entry which is preliminary data.</text>
</comment>
<evidence type="ECO:0000259" key="7">
    <source>
        <dbReference type="PROSITE" id="PS51736"/>
    </source>
</evidence>
<evidence type="ECO:0000256" key="1">
    <source>
        <dbReference type="ARBA" id="ARBA00022908"/>
    </source>
</evidence>
<dbReference type="Pfam" id="PF07508">
    <property type="entry name" value="Recombinase"/>
    <property type="match status" value="1"/>
</dbReference>
<dbReference type="Pfam" id="PF00239">
    <property type="entry name" value="Resolvase"/>
    <property type="match status" value="1"/>
</dbReference>
<dbReference type="GO" id="GO:0000150">
    <property type="term" value="F:DNA strand exchange activity"/>
    <property type="evidence" value="ECO:0007669"/>
    <property type="project" value="InterPro"/>
</dbReference>
<dbReference type="PROSITE" id="PS51737">
    <property type="entry name" value="RECOMBINASE_DNA_BIND"/>
    <property type="match status" value="1"/>
</dbReference>
<dbReference type="InterPro" id="IPR006118">
    <property type="entry name" value="Recombinase_CS"/>
</dbReference>
<dbReference type="InterPro" id="IPR011109">
    <property type="entry name" value="DNA_bind_recombinase_dom"/>
</dbReference>
<evidence type="ECO:0000313" key="10">
    <source>
        <dbReference type="Proteomes" id="UP000187172"/>
    </source>
</evidence>
<evidence type="ECO:0000256" key="4">
    <source>
        <dbReference type="PIRSR" id="PIRSR606118-50"/>
    </source>
</evidence>
<dbReference type="EMBL" id="MRTP01000003">
    <property type="protein sequence ID" value="OMF54717.1"/>
    <property type="molecule type" value="Genomic_DNA"/>
</dbReference>
<proteinExistence type="predicted"/>
<dbReference type="InterPro" id="IPR006119">
    <property type="entry name" value="Resolv_N"/>
</dbReference>
<evidence type="ECO:0000256" key="5">
    <source>
        <dbReference type="PROSITE-ProRule" id="PRU10137"/>
    </source>
</evidence>
<dbReference type="STRING" id="297318.BK138_16315"/>
<sequence>MIAALYIRVSTEEQAEHGFSIDAQKERLVAFSKSQGWENHKLYIDDGYTGTKMERPALKKMIRHIEEGKIHTVVVYKLDRLSRKQKDVLQLLEDVFEKNDVKFRSATEPFDTSTPFGKAMLGVLAVFAQLDRDMIIERTTTGRRTKVSQGDWYGGRVPFGYTWNKESKLLEIVPEEARIVKEIFNMYLQGHSRLSIAEWAASRTDERTIDHSTIRDMVARPIYAGNLINAGNINSGKHEAIIDQETWDRAQAETLKRKEGAATIGEYLLTGLLKCGICGGNIVHVKRVTKRKDKTYNYEFYACAQQHVRKKERKIDNCSLGYLHRANVEEFVINQIKEFEVFPNKIKQIIDSKNMIFDEQESDLDNLKEQLKKVNVSLENLYDAIQSGDIKASAVSDRIRKLEERRESLESDIDDLEYGSSKDIDESQTIELVSQISMAWDYFTEEEQKAAIRKLITSISLYPKDAEPNIDWAF</sequence>
<dbReference type="PANTHER" id="PTHR30461:SF23">
    <property type="entry name" value="DNA RECOMBINASE-RELATED"/>
    <property type="match status" value="1"/>
</dbReference>
<evidence type="ECO:0000313" key="9">
    <source>
        <dbReference type="EMBL" id="OMF54717.1"/>
    </source>
</evidence>
<protein>
    <submittedName>
        <fullName evidence="9">Resolvase</fullName>
    </submittedName>
</protein>
<evidence type="ECO:0000256" key="2">
    <source>
        <dbReference type="ARBA" id="ARBA00023125"/>
    </source>
</evidence>
<evidence type="ECO:0000256" key="3">
    <source>
        <dbReference type="ARBA" id="ARBA00023172"/>
    </source>
</evidence>
<dbReference type="PROSITE" id="PS00397">
    <property type="entry name" value="RECOMBINASES_1"/>
    <property type="match status" value="1"/>
</dbReference>
<dbReference type="Pfam" id="PF13408">
    <property type="entry name" value="Zn_ribbon_recom"/>
    <property type="match status" value="1"/>
</dbReference>
<dbReference type="Gene3D" id="3.90.1750.20">
    <property type="entry name" value="Putative Large Serine Recombinase, Chain B, Domain 2"/>
    <property type="match status" value="1"/>
</dbReference>
<feature type="coiled-coil region" evidence="6">
    <location>
        <begin position="350"/>
        <end position="419"/>
    </location>
</feature>
<dbReference type="SUPFAM" id="SSF53041">
    <property type="entry name" value="Resolvase-like"/>
    <property type="match status" value="1"/>
</dbReference>
<organism evidence="9 10">
    <name type="scientific">Paenibacillus rhizosphaerae</name>
    <dbReference type="NCBI Taxonomy" id="297318"/>
    <lineage>
        <taxon>Bacteria</taxon>
        <taxon>Bacillati</taxon>
        <taxon>Bacillota</taxon>
        <taxon>Bacilli</taxon>
        <taxon>Bacillales</taxon>
        <taxon>Paenibacillaceae</taxon>
        <taxon>Paenibacillus</taxon>
    </lineage>
</organism>
<evidence type="ECO:0000259" key="8">
    <source>
        <dbReference type="PROSITE" id="PS51737"/>
    </source>
</evidence>
<dbReference type="Gene3D" id="3.40.50.1390">
    <property type="entry name" value="Resolvase, N-terminal catalytic domain"/>
    <property type="match status" value="1"/>
</dbReference>
<feature type="domain" description="Recombinase" evidence="8">
    <location>
        <begin position="158"/>
        <end position="260"/>
    </location>
</feature>
<evidence type="ECO:0000256" key="6">
    <source>
        <dbReference type="SAM" id="Coils"/>
    </source>
</evidence>